<dbReference type="EMBL" id="BONY01000042">
    <property type="protein sequence ID" value="GIH07908.1"/>
    <property type="molecule type" value="Genomic_DNA"/>
</dbReference>
<keyword evidence="3" id="KW-1185">Reference proteome</keyword>
<evidence type="ECO:0000313" key="2">
    <source>
        <dbReference type="EMBL" id="GIH07908.1"/>
    </source>
</evidence>
<dbReference type="AlphaFoldDB" id="A0A8J3QBN9"/>
<sequence length="297" mass="30998">MTITNRDSSLNRMTILITGANGTVSSDLLKALHAKTEVKLRALVRDAAKAPRLPGVEIAIGDLEEPGSLTEAFAGVDTLWLLNAMGPLAPHASSNALWAAKQAGVKHIVRLSAIGAGHDAPTRNGRLHALSDVELLASAIPATIVRPAFFMQNLLGAVAGDVLYHALGDGRISPIDTRDIADFAAVVLLAPEKHAGRTYPITGPESVSMAQVAATLSAQLGRPFAVQQMGFEDSVNAMVQAGFPRWVAEVSGNEYGRAYAGGWGDYTTADFAAVTGGQPRSIADFARDHAAQLGAGS</sequence>
<dbReference type="Gene3D" id="3.90.25.10">
    <property type="entry name" value="UDP-galactose 4-epimerase, domain 1"/>
    <property type="match status" value="1"/>
</dbReference>
<reference evidence="2" key="1">
    <citation type="submission" date="2021-01" db="EMBL/GenBank/DDBJ databases">
        <title>Whole genome shotgun sequence of Rhizocola hellebori NBRC 109834.</title>
        <authorList>
            <person name="Komaki H."/>
            <person name="Tamura T."/>
        </authorList>
    </citation>
    <scope>NUCLEOTIDE SEQUENCE</scope>
    <source>
        <strain evidence="2">NBRC 109834</strain>
    </source>
</reference>
<dbReference type="PANTHER" id="PTHR43162:SF1">
    <property type="entry name" value="PRESTALK A DIFFERENTIATION PROTEIN A"/>
    <property type="match status" value="1"/>
</dbReference>
<protein>
    <submittedName>
        <fullName evidence="2">Nucleotide-diphosphate-sugar epimerase</fullName>
    </submittedName>
</protein>
<dbReference type="PANTHER" id="PTHR43162">
    <property type="match status" value="1"/>
</dbReference>
<dbReference type="Pfam" id="PF13460">
    <property type="entry name" value="NAD_binding_10"/>
    <property type="match status" value="1"/>
</dbReference>
<dbReference type="InterPro" id="IPR036291">
    <property type="entry name" value="NAD(P)-bd_dom_sf"/>
</dbReference>
<dbReference type="InterPro" id="IPR016040">
    <property type="entry name" value="NAD(P)-bd_dom"/>
</dbReference>
<accession>A0A8J3QBN9</accession>
<dbReference type="Gene3D" id="3.40.50.720">
    <property type="entry name" value="NAD(P)-binding Rossmann-like Domain"/>
    <property type="match status" value="1"/>
</dbReference>
<dbReference type="Proteomes" id="UP000612899">
    <property type="component" value="Unassembled WGS sequence"/>
</dbReference>
<dbReference type="InterPro" id="IPR051604">
    <property type="entry name" value="Ergot_Alk_Oxidoreductase"/>
</dbReference>
<proteinExistence type="predicted"/>
<dbReference type="CDD" id="cd05269">
    <property type="entry name" value="TMR_SDR_a"/>
    <property type="match status" value="1"/>
</dbReference>
<organism evidence="2 3">
    <name type="scientific">Rhizocola hellebori</name>
    <dbReference type="NCBI Taxonomy" id="1392758"/>
    <lineage>
        <taxon>Bacteria</taxon>
        <taxon>Bacillati</taxon>
        <taxon>Actinomycetota</taxon>
        <taxon>Actinomycetes</taxon>
        <taxon>Micromonosporales</taxon>
        <taxon>Micromonosporaceae</taxon>
        <taxon>Rhizocola</taxon>
    </lineage>
</organism>
<evidence type="ECO:0000259" key="1">
    <source>
        <dbReference type="Pfam" id="PF13460"/>
    </source>
</evidence>
<evidence type="ECO:0000313" key="3">
    <source>
        <dbReference type="Proteomes" id="UP000612899"/>
    </source>
</evidence>
<comment type="caution">
    <text evidence="2">The sequence shown here is derived from an EMBL/GenBank/DDBJ whole genome shotgun (WGS) entry which is preliminary data.</text>
</comment>
<gene>
    <name evidence="2" type="ORF">Rhe02_59750</name>
</gene>
<dbReference type="SUPFAM" id="SSF51735">
    <property type="entry name" value="NAD(P)-binding Rossmann-fold domains"/>
    <property type="match status" value="1"/>
</dbReference>
<name>A0A8J3QBN9_9ACTN</name>
<feature type="domain" description="NAD(P)-binding" evidence="1">
    <location>
        <begin position="19"/>
        <end position="189"/>
    </location>
</feature>